<dbReference type="Proteomes" id="UP000321425">
    <property type="component" value="Unassembled WGS sequence"/>
</dbReference>
<dbReference type="GO" id="GO:0016491">
    <property type="term" value="F:oxidoreductase activity"/>
    <property type="evidence" value="ECO:0007669"/>
    <property type="project" value="InterPro"/>
</dbReference>
<dbReference type="OrthoDB" id="9812295at2"/>
<dbReference type="InterPro" id="IPR005025">
    <property type="entry name" value="FMN_Rdtase-like_dom"/>
</dbReference>
<dbReference type="RefSeq" id="WP_091488583.1">
    <property type="nucleotide sequence ID" value="NZ_BJUX01000017.1"/>
</dbReference>
<dbReference type="STRING" id="426703.SAMN04488100_1207"/>
<evidence type="ECO:0000313" key="2">
    <source>
        <dbReference type="EMBL" id="GEK89531.1"/>
    </source>
</evidence>
<dbReference type="Gene3D" id="3.40.50.360">
    <property type="match status" value="1"/>
</dbReference>
<accession>A0A1H7UVA9</accession>
<evidence type="ECO:0000313" key="4">
    <source>
        <dbReference type="Proteomes" id="UP000198548"/>
    </source>
</evidence>
<dbReference type="GO" id="GO:0005829">
    <property type="term" value="C:cytosol"/>
    <property type="evidence" value="ECO:0007669"/>
    <property type="project" value="TreeGrafter"/>
</dbReference>
<reference evidence="2 5" key="2">
    <citation type="submission" date="2019-07" db="EMBL/GenBank/DDBJ databases">
        <title>Whole genome shotgun sequence of Alkalibacterium putridalgicola NBRC 103243.</title>
        <authorList>
            <person name="Hosoyama A."/>
            <person name="Uohara A."/>
            <person name="Ohji S."/>
            <person name="Ichikawa N."/>
        </authorList>
    </citation>
    <scope>NUCLEOTIDE SEQUENCE [LARGE SCALE GENOMIC DNA]</scope>
    <source>
        <strain evidence="2 5">NBRC 103243</strain>
    </source>
</reference>
<protein>
    <submittedName>
        <fullName evidence="2 3">FMN reductase</fullName>
    </submittedName>
</protein>
<evidence type="ECO:0000313" key="3">
    <source>
        <dbReference type="EMBL" id="SEM00930.1"/>
    </source>
</evidence>
<evidence type="ECO:0000259" key="1">
    <source>
        <dbReference type="Pfam" id="PF03358"/>
    </source>
</evidence>
<dbReference type="EMBL" id="FOBL01000020">
    <property type="protein sequence ID" value="SEM00930.1"/>
    <property type="molecule type" value="Genomic_DNA"/>
</dbReference>
<evidence type="ECO:0000313" key="5">
    <source>
        <dbReference type="Proteomes" id="UP000321425"/>
    </source>
</evidence>
<name>A0A1H7UVA9_9LACT</name>
<proteinExistence type="predicted"/>
<dbReference type="Proteomes" id="UP000198548">
    <property type="component" value="Unassembled WGS sequence"/>
</dbReference>
<dbReference type="AlphaFoldDB" id="A0A1H7UVA9"/>
<dbReference type="PANTHER" id="PTHR30543:SF21">
    <property type="entry name" value="NAD(P)H-DEPENDENT FMN REDUCTASE LOT6"/>
    <property type="match status" value="1"/>
</dbReference>
<dbReference type="InterPro" id="IPR050712">
    <property type="entry name" value="NAD(P)H-dep_reductase"/>
</dbReference>
<keyword evidence="5" id="KW-1185">Reference proteome</keyword>
<dbReference type="GO" id="GO:0010181">
    <property type="term" value="F:FMN binding"/>
    <property type="evidence" value="ECO:0007669"/>
    <property type="project" value="TreeGrafter"/>
</dbReference>
<dbReference type="Pfam" id="PF03358">
    <property type="entry name" value="FMN_red"/>
    <property type="match status" value="1"/>
</dbReference>
<organism evidence="3 4">
    <name type="scientific">Alkalibacterium putridalgicola</name>
    <dbReference type="NCBI Taxonomy" id="426703"/>
    <lineage>
        <taxon>Bacteria</taxon>
        <taxon>Bacillati</taxon>
        <taxon>Bacillota</taxon>
        <taxon>Bacilli</taxon>
        <taxon>Lactobacillales</taxon>
        <taxon>Carnobacteriaceae</taxon>
        <taxon>Alkalibacterium</taxon>
    </lineage>
</organism>
<gene>
    <name evidence="2" type="ORF">APU01nite_15700</name>
    <name evidence="3" type="ORF">SAMN04488100_1207</name>
</gene>
<dbReference type="EMBL" id="BJUX01000017">
    <property type="protein sequence ID" value="GEK89531.1"/>
    <property type="molecule type" value="Genomic_DNA"/>
</dbReference>
<dbReference type="SUPFAM" id="SSF52218">
    <property type="entry name" value="Flavoproteins"/>
    <property type="match status" value="1"/>
</dbReference>
<reference evidence="3 4" key="1">
    <citation type="submission" date="2016-10" db="EMBL/GenBank/DDBJ databases">
        <authorList>
            <person name="de Groot N.N."/>
        </authorList>
    </citation>
    <scope>NUCLEOTIDE SEQUENCE [LARGE SCALE GENOMIC DNA]</scope>
    <source>
        <strain evidence="3 4">DSM 19182</strain>
    </source>
</reference>
<dbReference type="InterPro" id="IPR029039">
    <property type="entry name" value="Flavoprotein-like_sf"/>
</dbReference>
<feature type="domain" description="NADPH-dependent FMN reductase-like" evidence="1">
    <location>
        <begin position="1"/>
        <end position="145"/>
    </location>
</feature>
<sequence length="197" mass="22185">MKIGIILGSIREGRVNEDVAKWVKNIAENYTQELKFELVDLKEYDLPVFAEPASPAYTDDLVEKEKQRPWSEKLNSLDGYIFVTPEYNHGMSSALKNGLDFVYNELNDKAAGIVSYGSAGGVRAAEQLRTVLSEFQVAHVRTHPALSLFYDWNDDGLNPSDAQKDAVETMLYQLTYWTEAMKSVREKKAEAAGDPKK</sequence>
<dbReference type="PANTHER" id="PTHR30543">
    <property type="entry name" value="CHROMATE REDUCTASE"/>
    <property type="match status" value="1"/>
</dbReference>